<evidence type="ECO:0000313" key="2">
    <source>
        <dbReference type="EMBL" id="MBC8335267.1"/>
    </source>
</evidence>
<protein>
    <recommendedName>
        <fullName evidence="4">Ornithine cyclodeaminase family protein</fullName>
    </recommendedName>
</protein>
<dbReference type="InterPro" id="IPR036291">
    <property type="entry name" value="NAD(P)-bd_dom_sf"/>
</dbReference>
<dbReference type="FunFam" id="3.40.50.720:FF:000311">
    <property type="entry name" value="Ornithine cyclodeaminase"/>
    <property type="match status" value="1"/>
</dbReference>
<dbReference type="InterPro" id="IPR003462">
    <property type="entry name" value="ODC_Mu_crystall"/>
</dbReference>
<dbReference type="PIRSF" id="PIRSF001439">
    <property type="entry name" value="CryM"/>
    <property type="match status" value="1"/>
</dbReference>
<accession>A0A8J6NK13</accession>
<dbReference type="EMBL" id="JACNJN010000098">
    <property type="protein sequence ID" value="MBC8335267.1"/>
    <property type="molecule type" value="Genomic_DNA"/>
</dbReference>
<evidence type="ECO:0000313" key="3">
    <source>
        <dbReference type="Proteomes" id="UP000614469"/>
    </source>
</evidence>
<comment type="caution">
    <text evidence="2">The sequence shown here is derived from an EMBL/GenBank/DDBJ whole genome shotgun (WGS) entry which is preliminary data.</text>
</comment>
<proteinExistence type="inferred from homology"/>
<dbReference type="GO" id="GO:0005737">
    <property type="term" value="C:cytoplasm"/>
    <property type="evidence" value="ECO:0007669"/>
    <property type="project" value="TreeGrafter"/>
</dbReference>
<dbReference type="Pfam" id="PF02423">
    <property type="entry name" value="OCD_Mu_crystall"/>
    <property type="match status" value="1"/>
</dbReference>
<dbReference type="InterPro" id="IPR023401">
    <property type="entry name" value="ODC_N"/>
</dbReference>
<dbReference type="SUPFAM" id="SSF51735">
    <property type="entry name" value="NAD(P)-binding Rossmann-fold domains"/>
    <property type="match status" value="1"/>
</dbReference>
<dbReference type="GO" id="GO:0019752">
    <property type="term" value="P:carboxylic acid metabolic process"/>
    <property type="evidence" value="ECO:0007669"/>
    <property type="project" value="UniProtKB-ARBA"/>
</dbReference>
<gene>
    <name evidence="2" type="ORF">H8E29_08385</name>
</gene>
<sequence length="329" mass="35110">MRILSASDVRKSLPMRATIEAMKNAYASFSAGQAIIPLRTALPIKSQDATSLFMPAYIHDPKVDDALAIKIVSLFPKNPAQNLDFIQAVVLVLDPLNGKTIALLEGSTLTAIRTGAASGAATDLLARPDSRVATIFGAGTQGRTQLEAICSVREIDTVWIVDPDPQRAKNFVDDMTGMAPIPADIRITRDPKEALSSTDIICTATTSTSPVYQVADVQPGTHINGVGSYTLAMIENPPELLANTTIFIDSLDAILAEAGEIVAAINKKEIFPAELTELGDLILGNASGRKNQKEITFFKSVGIAVQDAMAAQLALKNAEVMNLGQEFEF</sequence>
<dbReference type="AlphaFoldDB" id="A0A8J6NK13"/>
<reference evidence="2 3" key="1">
    <citation type="submission" date="2020-08" db="EMBL/GenBank/DDBJ databases">
        <title>Bridging the membrane lipid divide: bacteria of the FCB group superphylum have the potential to synthesize archaeal ether lipids.</title>
        <authorList>
            <person name="Villanueva L."/>
            <person name="Von Meijenfeldt F.A.B."/>
            <person name="Westbye A.B."/>
            <person name="Yadav S."/>
            <person name="Hopmans E.C."/>
            <person name="Dutilh B.E."/>
            <person name="Sinninghe Damste J.S."/>
        </authorList>
    </citation>
    <scope>NUCLEOTIDE SEQUENCE [LARGE SCALE GENOMIC DNA]</scope>
    <source>
        <strain evidence="2">NIOZ-UU36</strain>
    </source>
</reference>
<dbReference type="GO" id="GO:0016491">
    <property type="term" value="F:oxidoreductase activity"/>
    <property type="evidence" value="ECO:0007669"/>
    <property type="project" value="UniProtKB-ARBA"/>
</dbReference>
<organism evidence="2 3">
    <name type="scientific">Candidatus Desulfolinea nitratireducens</name>
    <dbReference type="NCBI Taxonomy" id="2841698"/>
    <lineage>
        <taxon>Bacteria</taxon>
        <taxon>Bacillati</taxon>
        <taxon>Chloroflexota</taxon>
        <taxon>Anaerolineae</taxon>
        <taxon>Anaerolineales</taxon>
        <taxon>Anaerolineales incertae sedis</taxon>
        <taxon>Candidatus Desulfolinea</taxon>
    </lineage>
</organism>
<evidence type="ECO:0000256" key="1">
    <source>
        <dbReference type="ARBA" id="ARBA00008903"/>
    </source>
</evidence>
<dbReference type="Proteomes" id="UP000614469">
    <property type="component" value="Unassembled WGS sequence"/>
</dbReference>
<name>A0A8J6NK13_9CHLR</name>
<comment type="similarity">
    <text evidence="1">Belongs to the ornithine cyclodeaminase/mu-crystallin family.</text>
</comment>
<evidence type="ECO:0008006" key="4">
    <source>
        <dbReference type="Google" id="ProtNLM"/>
    </source>
</evidence>
<dbReference type="Gene3D" id="3.40.50.720">
    <property type="entry name" value="NAD(P)-binding Rossmann-like Domain"/>
    <property type="match status" value="1"/>
</dbReference>
<dbReference type="Gene3D" id="3.30.1780.10">
    <property type="entry name" value="ornithine cyclodeaminase, domain 1"/>
    <property type="match status" value="1"/>
</dbReference>
<dbReference type="PANTHER" id="PTHR13812:SF19">
    <property type="entry name" value="KETIMINE REDUCTASE MU-CRYSTALLIN"/>
    <property type="match status" value="1"/>
</dbReference>
<dbReference type="PANTHER" id="PTHR13812">
    <property type="entry name" value="KETIMINE REDUCTASE MU-CRYSTALLIN"/>
    <property type="match status" value="1"/>
</dbReference>